<organism evidence="2 3">
    <name type="scientific">Natrarchaeobaculum sulfurireducens</name>
    <dbReference type="NCBI Taxonomy" id="2044521"/>
    <lineage>
        <taxon>Archaea</taxon>
        <taxon>Methanobacteriati</taxon>
        <taxon>Methanobacteriota</taxon>
        <taxon>Stenosarchaea group</taxon>
        <taxon>Halobacteria</taxon>
        <taxon>Halobacteriales</taxon>
        <taxon>Natrialbaceae</taxon>
        <taxon>Natrarchaeobaculum</taxon>
    </lineage>
</organism>
<proteinExistence type="predicted"/>
<evidence type="ECO:0000313" key="2">
    <source>
        <dbReference type="EMBL" id="AXR79347.1"/>
    </source>
</evidence>
<dbReference type="AlphaFoldDB" id="A0A346PIK2"/>
<dbReference type="KEGG" id="nan:AArc1_3040"/>
<feature type="compositionally biased region" description="Basic and acidic residues" evidence="1">
    <location>
        <begin position="1"/>
        <end position="11"/>
    </location>
</feature>
<name>A0A346PIK2_9EURY</name>
<sequence length="52" mass="5756">MSYRIESDDAARSGFSSSVSRSTPPHELTIDPEWTARRAPTEYITPGDDVSL</sequence>
<dbReference type="Proteomes" id="UP000258707">
    <property type="component" value="Chromosome"/>
</dbReference>
<evidence type="ECO:0000313" key="3">
    <source>
        <dbReference type="Proteomes" id="UP000258707"/>
    </source>
</evidence>
<protein>
    <submittedName>
        <fullName evidence="2">Uncharacterized protein</fullName>
    </submittedName>
</protein>
<feature type="compositionally biased region" description="Low complexity" evidence="1">
    <location>
        <begin position="13"/>
        <end position="22"/>
    </location>
</feature>
<reference evidence="3" key="1">
    <citation type="submission" date="2017-10" db="EMBL/GenBank/DDBJ databases">
        <title>Phenotypic and genomic properties of facultatively anaerobic sulfur-reducing natronoarchaea from hypersaline soda lakes.</title>
        <authorList>
            <person name="Sorokin D.Y."/>
            <person name="Kublanov I.V."/>
            <person name="Roman P."/>
            <person name="Sinninghe Damste J.S."/>
            <person name="Golyshin P.N."/>
            <person name="Rojo D."/>
            <person name="Ciordia S."/>
            <person name="Mena Md.C."/>
            <person name="Ferrer M."/>
            <person name="Messina E."/>
            <person name="Smedile F."/>
            <person name="La Spada G."/>
            <person name="La Cono V."/>
            <person name="Yakimov M.M."/>
        </authorList>
    </citation>
    <scope>NUCLEOTIDE SEQUENCE [LARGE SCALE GENOMIC DNA]</scope>
    <source>
        <strain evidence="3">AArc1</strain>
    </source>
</reference>
<gene>
    <name evidence="2" type="ORF">AArc1_3040</name>
</gene>
<evidence type="ECO:0000256" key="1">
    <source>
        <dbReference type="SAM" id="MobiDB-lite"/>
    </source>
</evidence>
<accession>A0A346PIK2</accession>
<feature type="region of interest" description="Disordered" evidence="1">
    <location>
        <begin position="1"/>
        <end position="52"/>
    </location>
</feature>
<dbReference type="EMBL" id="CP024047">
    <property type="protein sequence ID" value="AXR79347.1"/>
    <property type="molecule type" value="Genomic_DNA"/>
</dbReference>